<gene>
    <name evidence="2" type="ORF">J421_4217</name>
</gene>
<name>W0RL13_9BACT</name>
<dbReference type="KEGG" id="gba:J421_4217"/>
<protein>
    <submittedName>
        <fullName evidence="2">Uncharacterized protein</fullName>
    </submittedName>
</protein>
<dbReference type="InParanoid" id="W0RL13"/>
<sequence>MVTSVVPEGRPSRVPSRAPLWRRIVSAVSRRDAVYELRRRGVRGGVIRQHRAMATLSATPMLLVNMLAIPLALTVGVLLALPWITDRWGDLLRALGTPLGFGNVVLARAVSIGNLYSLAIPYVNVQAPWPGRVALVVGAVGSLLALAATFALSPRQLPLRYAIRAVVALQLVSIAYFALARPPFAYRLPDYLVGFLSTGAAVLVLLPLLLGLTFFLFHMALWRKLLLAALLVAHMAVLFPLQALVHAYLVTHATLLVLPPLFLVFGLLVETAVFVAFYGWGMSWAGHTAAEDAVSPPRRRRSGARHP</sequence>
<feature type="transmembrane region" description="Helical" evidence="1">
    <location>
        <begin position="191"/>
        <end position="218"/>
    </location>
</feature>
<evidence type="ECO:0000256" key="1">
    <source>
        <dbReference type="SAM" id="Phobius"/>
    </source>
</evidence>
<proteinExistence type="predicted"/>
<organism evidence="2 3">
    <name type="scientific">Gemmatirosa kalamazoonensis</name>
    <dbReference type="NCBI Taxonomy" id="861299"/>
    <lineage>
        <taxon>Bacteria</taxon>
        <taxon>Pseudomonadati</taxon>
        <taxon>Gemmatimonadota</taxon>
        <taxon>Gemmatimonadia</taxon>
        <taxon>Gemmatimonadales</taxon>
        <taxon>Gemmatimonadaceae</taxon>
        <taxon>Gemmatirosa</taxon>
    </lineage>
</organism>
<reference evidence="2 3" key="1">
    <citation type="journal article" date="2014" name="Genome Announc.">
        <title>Genome Sequence and Methylome of Soil Bacterium Gemmatirosa kalamazoonensis KBS708T, a Member of the Rarely Cultivated Gemmatimonadetes Phylum.</title>
        <authorList>
            <person name="Debruyn J.M."/>
            <person name="Radosevich M."/>
            <person name="Wommack K.E."/>
            <person name="Polson S.W."/>
            <person name="Hauser L.J."/>
            <person name="Fawaz M.N."/>
            <person name="Korlach J."/>
            <person name="Tsai Y.C."/>
        </authorList>
    </citation>
    <scope>NUCLEOTIDE SEQUENCE [LARGE SCALE GENOMIC DNA]</scope>
    <source>
        <strain evidence="2 3">KBS708</strain>
    </source>
</reference>
<dbReference type="Proteomes" id="UP000019151">
    <property type="component" value="Chromosome"/>
</dbReference>
<keyword evidence="1" id="KW-1133">Transmembrane helix</keyword>
<evidence type="ECO:0000313" key="3">
    <source>
        <dbReference type="Proteomes" id="UP000019151"/>
    </source>
</evidence>
<keyword evidence="1" id="KW-0812">Transmembrane</keyword>
<feature type="transmembrane region" description="Helical" evidence="1">
    <location>
        <begin position="129"/>
        <end position="152"/>
    </location>
</feature>
<dbReference type="STRING" id="861299.J421_4217"/>
<dbReference type="EMBL" id="CP007128">
    <property type="protein sequence ID" value="AHG91754.1"/>
    <property type="molecule type" value="Genomic_DNA"/>
</dbReference>
<keyword evidence="3" id="KW-1185">Reference proteome</keyword>
<keyword evidence="1" id="KW-0472">Membrane</keyword>
<dbReference type="AlphaFoldDB" id="W0RL13"/>
<dbReference type="eggNOG" id="ENOG50317EG">
    <property type="taxonomic scope" value="Bacteria"/>
</dbReference>
<feature type="transmembrane region" description="Helical" evidence="1">
    <location>
        <begin position="225"/>
        <end position="249"/>
    </location>
</feature>
<feature type="transmembrane region" description="Helical" evidence="1">
    <location>
        <begin position="161"/>
        <end position="179"/>
    </location>
</feature>
<feature type="transmembrane region" description="Helical" evidence="1">
    <location>
        <begin position="261"/>
        <end position="280"/>
    </location>
</feature>
<accession>W0RL13</accession>
<feature type="transmembrane region" description="Helical" evidence="1">
    <location>
        <begin position="62"/>
        <end position="84"/>
    </location>
</feature>
<evidence type="ECO:0000313" key="2">
    <source>
        <dbReference type="EMBL" id="AHG91754.1"/>
    </source>
</evidence>
<dbReference type="HOGENOM" id="CLU_844010_0_0_0"/>